<keyword evidence="4" id="KW-1185">Reference proteome</keyword>
<dbReference type="RefSeq" id="XP_026635789.1">
    <property type="nucleotide sequence ID" value="XM_026779988.1"/>
</dbReference>
<dbReference type="PANTHER" id="PTHR21558:SF13">
    <property type="entry name" value="MCG129800-RELATED"/>
    <property type="match status" value="1"/>
</dbReference>
<accession>A0ABM1U1C7</accession>
<evidence type="ECO:0000313" key="5">
    <source>
        <dbReference type="RefSeq" id="XP_026635789.1"/>
    </source>
</evidence>
<feature type="domain" description="Disks large homolog 5 N-terminal" evidence="3">
    <location>
        <begin position="27"/>
        <end position="79"/>
    </location>
</feature>
<feature type="compositionally biased region" description="Polar residues" evidence="2">
    <location>
        <begin position="225"/>
        <end position="246"/>
    </location>
</feature>
<dbReference type="Pfam" id="PF04822">
    <property type="entry name" value="Takusan"/>
    <property type="match status" value="1"/>
</dbReference>
<evidence type="ECO:0000313" key="4">
    <source>
        <dbReference type="Proteomes" id="UP000694915"/>
    </source>
</evidence>
<feature type="coiled-coil region" evidence="1">
    <location>
        <begin position="36"/>
        <end position="63"/>
    </location>
</feature>
<evidence type="ECO:0000256" key="1">
    <source>
        <dbReference type="SAM" id="Coils"/>
    </source>
</evidence>
<dbReference type="InterPro" id="IPR006907">
    <property type="entry name" value="DLG5_N"/>
</dbReference>
<organism evidence="4 5">
    <name type="scientific">Microtus ochrogaster</name>
    <name type="common">Prairie vole</name>
    <dbReference type="NCBI Taxonomy" id="79684"/>
    <lineage>
        <taxon>Eukaryota</taxon>
        <taxon>Metazoa</taxon>
        <taxon>Chordata</taxon>
        <taxon>Craniata</taxon>
        <taxon>Vertebrata</taxon>
        <taxon>Euteleostomi</taxon>
        <taxon>Mammalia</taxon>
        <taxon>Eutheria</taxon>
        <taxon>Euarchontoglires</taxon>
        <taxon>Glires</taxon>
        <taxon>Rodentia</taxon>
        <taxon>Myomorpha</taxon>
        <taxon>Muroidea</taxon>
        <taxon>Cricetidae</taxon>
        <taxon>Arvicolinae</taxon>
        <taxon>Microtus</taxon>
    </lineage>
</organism>
<proteinExistence type="predicted"/>
<dbReference type="Proteomes" id="UP000694915">
    <property type="component" value="Chromosome 6"/>
</dbReference>
<protein>
    <submittedName>
        <fullName evidence="5">Disks large homolog 5-like</fullName>
    </submittedName>
</protein>
<evidence type="ECO:0000256" key="2">
    <source>
        <dbReference type="SAM" id="MobiDB-lite"/>
    </source>
</evidence>
<reference evidence="5" key="1">
    <citation type="submission" date="2025-08" db="UniProtKB">
        <authorList>
            <consortium name="RefSeq"/>
        </authorList>
    </citation>
    <scope>IDENTIFICATION</scope>
</reference>
<keyword evidence="1" id="KW-0175">Coiled coil</keyword>
<feature type="region of interest" description="Disordered" evidence="2">
    <location>
        <begin position="218"/>
        <end position="246"/>
    </location>
</feature>
<gene>
    <name evidence="5" type="primary">LOC101982759</name>
</gene>
<name>A0ABM1U1C7_MICOH</name>
<evidence type="ECO:0000259" key="3">
    <source>
        <dbReference type="Pfam" id="PF04822"/>
    </source>
</evidence>
<sequence>MICPSSMPCHYAISLVFHLPTDADTVPSSKPRPRTQKQMQKEMERLTRELQLMTSQRNELRDHVIFITEGKVDDRYPLFQTSWHCQQCRIRSPLVTCPHLEGNIRPFGVLVSGGRGGRRRLAGPHHAVCLSRGLHSRLLMQHTHLEQKVDLLRQEKKKLRDDWALLMRHVEDLKVLCKNQEENGDVKTQQQQVGQAYQSGYEATAQDKSHLQKELLQEEVPAESHPQQLLKSRDQFYSSNLDSIVE</sequence>
<dbReference type="GeneID" id="101982759"/>
<dbReference type="PANTHER" id="PTHR21558">
    <property type="entry name" value="SPEER/SPETEX"/>
    <property type="match status" value="1"/>
</dbReference>